<evidence type="ECO:0008006" key="7">
    <source>
        <dbReference type="Google" id="ProtNLM"/>
    </source>
</evidence>
<dbReference type="EMBL" id="AP027081">
    <property type="protein sequence ID" value="BDU78169.1"/>
    <property type="molecule type" value="Genomic_DNA"/>
</dbReference>
<evidence type="ECO:0000313" key="6">
    <source>
        <dbReference type="Proteomes" id="UP001228113"/>
    </source>
</evidence>
<dbReference type="InterPro" id="IPR011935">
    <property type="entry name" value="CHP02231"/>
</dbReference>
<feature type="domain" description="DUF4139" evidence="3">
    <location>
        <begin position="219"/>
        <end position="537"/>
    </location>
</feature>
<reference evidence="5" key="1">
    <citation type="journal article" date="2023" name="Int. J. Syst. Evol. Microbiol.">
        <title>Mesoterricola silvestris gen. nov., sp. nov., Mesoterricola sediminis sp. nov., Geothrix oryzae sp. nov., Geothrix edaphica sp. nov., Geothrix rubra sp. nov., and Geothrix limicola sp. nov., six novel members of Acidobacteriota isolated from soils.</title>
        <authorList>
            <person name="Itoh H."/>
            <person name="Sugisawa Y."/>
            <person name="Mise K."/>
            <person name="Xu Z."/>
            <person name="Kuniyasu M."/>
            <person name="Ushijima N."/>
            <person name="Kawano K."/>
            <person name="Kobayashi E."/>
            <person name="Shiratori Y."/>
            <person name="Masuda Y."/>
            <person name="Senoo K."/>
        </authorList>
    </citation>
    <scope>NUCLEOTIDE SEQUENCE</scope>
    <source>
        <strain evidence="5">W786</strain>
    </source>
</reference>
<gene>
    <name evidence="5" type="ORF">METESE_31270</name>
</gene>
<name>A0AA48KDD4_9BACT</name>
<dbReference type="Proteomes" id="UP001228113">
    <property type="component" value="Chromosome"/>
</dbReference>
<feature type="coiled-coil region" evidence="1">
    <location>
        <begin position="96"/>
        <end position="123"/>
    </location>
</feature>
<keyword evidence="6" id="KW-1185">Reference proteome</keyword>
<evidence type="ECO:0000259" key="4">
    <source>
        <dbReference type="Pfam" id="PF13600"/>
    </source>
</evidence>
<keyword evidence="1" id="KW-0175">Coiled coil</keyword>
<evidence type="ECO:0000256" key="1">
    <source>
        <dbReference type="SAM" id="Coils"/>
    </source>
</evidence>
<evidence type="ECO:0000259" key="3">
    <source>
        <dbReference type="Pfam" id="PF13598"/>
    </source>
</evidence>
<sequence>MHALWLLPCLAFHLAAQTPLTAPIRRVRLHPDTAWVTRSGAARVAAAGVHRFVIRDLPPGLSQDDVRVAARGPEGSRLGDLSLGAEVRKVTETPEYKALKAEWEAARDRVDGLEAEGEALQREVTFLTGLQAAYDKEISARLTSALPGATAVVDLSKGLQGRLAEVLTRDRRRRRDLEQAREVFQRLNQDLAKRNAERSTSPSTATVEVATSRPGEVEVDLTYRLPGAGWRPSYEARLAGDGRTLELVLQATVQQTTGEDWKGVQVEITNARSGRNLALAAYRGPAELDAALPAPPPPPAPRQVAKRAAAAVVELSAGITQNAYVADVAPAEAAPLEEAQGLAATWVLEGAKDIPADGEEHRFRVLARDLQPELSLVATPRLDPLVHRVARFQMPQGVPLFPGSQVVHYAGTQRVGQGALELPAPGQPYQLGFGPYRGVRVELKRTQALRESVGTFSKDLQWTLRERIVVANETASPVQVELLDRELKPSSDKVRITALPEATPSQEGPVPGVRAWRVAVPAKGEGAVVLGTQIRIPAGMVLSGAGDLHLPQ</sequence>
<dbReference type="AlphaFoldDB" id="A0AA48KDD4"/>
<dbReference type="KEGG" id="msea:METESE_31270"/>
<dbReference type="PANTHER" id="PTHR31005:SF8">
    <property type="entry name" value="DUF4139 DOMAIN-CONTAINING PROTEIN"/>
    <property type="match status" value="1"/>
</dbReference>
<dbReference type="Pfam" id="PF13598">
    <property type="entry name" value="DUF4139"/>
    <property type="match status" value="1"/>
</dbReference>
<dbReference type="PANTHER" id="PTHR31005">
    <property type="entry name" value="DUF4139 DOMAIN-CONTAINING PROTEIN"/>
    <property type="match status" value="1"/>
</dbReference>
<dbReference type="NCBIfam" id="TIGR02231">
    <property type="entry name" value="mucoidy inhibitor MuiA family protein"/>
    <property type="match status" value="1"/>
</dbReference>
<evidence type="ECO:0000313" key="5">
    <source>
        <dbReference type="EMBL" id="BDU78169.1"/>
    </source>
</evidence>
<accession>A0AA48KDD4</accession>
<proteinExistence type="predicted"/>
<feature type="region of interest" description="Disordered" evidence="2">
    <location>
        <begin position="193"/>
        <end position="212"/>
    </location>
</feature>
<dbReference type="RefSeq" id="WP_243346405.1">
    <property type="nucleotide sequence ID" value="NZ_AP027081.1"/>
</dbReference>
<dbReference type="Pfam" id="PF13600">
    <property type="entry name" value="DUF4140"/>
    <property type="match status" value="1"/>
</dbReference>
<evidence type="ECO:0000256" key="2">
    <source>
        <dbReference type="SAM" id="MobiDB-lite"/>
    </source>
</evidence>
<protein>
    <recommendedName>
        <fullName evidence="7">Mucoidy inhibitor MuiA family protein</fullName>
    </recommendedName>
</protein>
<dbReference type="InterPro" id="IPR037291">
    <property type="entry name" value="DUF4139"/>
</dbReference>
<dbReference type="InterPro" id="IPR025554">
    <property type="entry name" value="DUF4140"/>
</dbReference>
<organism evidence="5 6">
    <name type="scientific">Mesoterricola sediminis</name>
    <dbReference type="NCBI Taxonomy" id="2927980"/>
    <lineage>
        <taxon>Bacteria</taxon>
        <taxon>Pseudomonadati</taxon>
        <taxon>Acidobacteriota</taxon>
        <taxon>Holophagae</taxon>
        <taxon>Holophagales</taxon>
        <taxon>Holophagaceae</taxon>
        <taxon>Mesoterricola</taxon>
    </lineage>
</organism>
<feature type="domain" description="DUF4140" evidence="4">
    <location>
        <begin position="27"/>
        <end position="127"/>
    </location>
</feature>